<dbReference type="InterPro" id="IPR050297">
    <property type="entry name" value="LipidA_mod_glycosyltrf_83"/>
</dbReference>
<keyword evidence="7 8" id="KW-0472">Membrane</keyword>
<evidence type="ECO:0000256" key="7">
    <source>
        <dbReference type="ARBA" id="ARBA00023136"/>
    </source>
</evidence>
<feature type="transmembrane region" description="Helical" evidence="8">
    <location>
        <begin position="178"/>
        <end position="207"/>
    </location>
</feature>
<sequence>MKRLLRIFSKPAVILLLIVSLGAFLRFCKLSLFPIQLSHDEVTQLYDAISIVRTGKDIYGNKLPFIFPSVNDFKPPFYTYATAMVYKIFGWQEVTVRITGAFFGTLLIVGVYLFVDKLIRKKSIALIAAGLTAISPFEIFYSRKSFENQTGIFLMLTAFSLLAIYLREKKIKYFYAGAVILGIASYVYFAQAVIIPILLISFIVIFWKKFKPLKIGPIILFLLVAAPLYYMIFVNPATRDRTSKVFITQDARLAEKLVVQKSQLGKLFTIAGYSAVRYVRQFSPKYLFFEGLNMTEGKRDVGPLFAVSIPFLLAGIYLLAKDKKLVEGKLFILTWILVGFIPSGLTFEDYSPHRAIMAFTMLNIVSAFGIFWFYKKFGKVAILVLLVLFGINLGFFLKRYTLNYPIERSEMLQYPFREVAQYAWENYDKYETIVFDPKFGEFKPWIATGTHYYLGFYGKYPPENMQEEFEIGDQAKRETTFGKFDIRAVYWPKDQYLKNTLIIASHWSLPADFEQKEKAKILKIIYFRTTAPAFYIIKT</sequence>
<dbReference type="GO" id="GO:0009103">
    <property type="term" value="P:lipopolysaccharide biosynthetic process"/>
    <property type="evidence" value="ECO:0007669"/>
    <property type="project" value="UniProtKB-ARBA"/>
</dbReference>
<feature type="transmembrane region" description="Helical" evidence="8">
    <location>
        <begin position="380"/>
        <end position="397"/>
    </location>
</feature>
<evidence type="ECO:0000256" key="2">
    <source>
        <dbReference type="ARBA" id="ARBA00022475"/>
    </source>
</evidence>
<keyword evidence="3" id="KW-0328">Glycosyltransferase</keyword>
<keyword evidence="4" id="KW-0808">Transferase</keyword>
<feature type="domain" description="Glycosyltransferase RgtA/B/C/D-like" evidence="9">
    <location>
        <begin position="74"/>
        <end position="228"/>
    </location>
</feature>
<feature type="transmembrane region" description="Helical" evidence="8">
    <location>
        <begin position="213"/>
        <end position="234"/>
    </location>
</feature>
<feature type="transmembrane region" description="Helical" evidence="8">
    <location>
        <begin position="148"/>
        <end position="166"/>
    </location>
</feature>
<organism evidence="10 11">
    <name type="scientific">Candidatus Woesebacteria bacterium RBG_13_46_13</name>
    <dbReference type="NCBI Taxonomy" id="1802479"/>
    <lineage>
        <taxon>Bacteria</taxon>
        <taxon>Candidatus Woeseibacteriota</taxon>
    </lineage>
</organism>
<protein>
    <recommendedName>
        <fullName evidence="9">Glycosyltransferase RgtA/B/C/D-like domain-containing protein</fullName>
    </recommendedName>
</protein>
<evidence type="ECO:0000313" key="11">
    <source>
        <dbReference type="Proteomes" id="UP000176778"/>
    </source>
</evidence>
<dbReference type="GO" id="GO:0016763">
    <property type="term" value="F:pentosyltransferase activity"/>
    <property type="evidence" value="ECO:0007669"/>
    <property type="project" value="TreeGrafter"/>
</dbReference>
<evidence type="ECO:0000256" key="5">
    <source>
        <dbReference type="ARBA" id="ARBA00022692"/>
    </source>
</evidence>
<evidence type="ECO:0000313" key="10">
    <source>
        <dbReference type="EMBL" id="OGM09404.1"/>
    </source>
</evidence>
<dbReference type="PANTHER" id="PTHR33908">
    <property type="entry name" value="MANNOSYLTRANSFERASE YKCB-RELATED"/>
    <property type="match status" value="1"/>
</dbReference>
<evidence type="ECO:0000256" key="6">
    <source>
        <dbReference type="ARBA" id="ARBA00022989"/>
    </source>
</evidence>
<feature type="transmembrane region" description="Helical" evidence="8">
    <location>
        <begin position="94"/>
        <end position="115"/>
    </location>
</feature>
<feature type="transmembrane region" description="Helical" evidence="8">
    <location>
        <begin position="301"/>
        <end position="320"/>
    </location>
</feature>
<dbReference type="EMBL" id="MGFR01000005">
    <property type="protein sequence ID" value="OGM09404.1"/>
    <property type="molecule type" value="Genomic_DNA"/>
</dbReference>
<name>A0A1F7X2S8_9BACT</name>
<comment type="caution">
    <text evidence="10">The sequence shown here is derived from an EMBL/GenBank/DDBJ whole genome shotgun (WGS) entry which is preliminary data.</text>
</comment>
<evidence type="ECO:0000256" key="8">
    <source>
        <dbReference type="SAM" id="Phobius"/>
    </source>
</evidence>
<keyword evidence="5 8" id="KW-0812">Transmembrane</keyword>
<dbReference type="PANTHER" id="PTHR33908:SF11">
    <property type="entry name" value="MEMBRANE PROTEIN"/>
    <property type="match status" value="1"/>
</dbReference>
<dbReference type="Pfam" id="PF13231">
    <property type="entry name" value="PMT_2"/>
    <property type="match status" value="1"/>
</dbReference>
<feature type="transmembrane region" description="Helical" evidence="8">
    <location>
        <begin position="332"/>
        <end position="348"/>
    </location>
</feature>
<reference evidence="10 11" key="1">
    <citation type="journal article" date="2016" name="Nat. Commun.">
        <title>Thousands of microbial genomes shed light on interconnected biogeochemical processes in an aquifer system.</title>
        <authorList>
            <person name="Anantharaman K."/>
            <person name="Brown C.T."/>
            <person name="Hug L.A."/>
            <person name="Sharon I."/>
            <person name="Castelle C.J."/>
            <person name="Probst A.J."/>
            <person name="Thomas B.C."/>
            <person name="Singh A."/>
            <person name="Wilkins M.J."/>
            <person name="Karaoz U."/>
            <person name="Brodie E.L."/>
            <person name="Williams K.H."/>
            <person name="Hubbard S.S."/>
            <person name="Banfield J.F."/>
        </authorList>
    </citation>
    <scope>NUCLEOTIDE SEQUENCE [LARGE SCALE GENOMIC DNA]</scope>
</reference>
<evidence type="ECO:0000256" key="1">
    <source>
        <dbReference type="ARBA" id="ARBA00004651"/>
    </source>
</evidence>
<evidence type="ECO:0000256" key="3">
    <source>
        <dbReference type="ARBA" id="ARBA00022676"/>
    </source>
</evidence>
<evidence type="ECO:0000256" key="4">
    <source>
        <dbReference type="ARBA" id="ARBA00022679"/>
    </source>
</evidence>
<dbReference type="Proteomes" id="UP000176778">
    <property type="component" value="Unassembled WGS sequence"/>
</dbReference>
<proteinExistence type="predicted"/>
<dbReference type="GO" id="GO:0005886">
    <property type="term" value="C:plasma membrane"/>
    <property type="evidence" value="ECO:0007669"/>
    <property type="project" value="UniProtKB-SubCell"/>
</dbReference>
<dbReference type="AlphaFoldDB" id="A0A1F7X2S8"/>
<comment type="subcellular location">
    <subcellularLocation>
        <location evidence="1">Cell membrane</location>
        <topology evidence="1">Multi-pass membrane protein</topology>
    </subcellularLocation>
</comment>
<feature type="transmembrane region" description="Helical" evidence="8">
    <location>
        <begin position="124"/>
        <end position="142"/>
    </location>
</feature>
<evidence type="ECO:0000259" key="9">
    <source>
        <dbReference type="Pfam" id="PF13231"/>
    </source>
</evidence>
<dbReference type="STRING" id="1802479.A2Y68_00325"/>
<accession>A0A1F7X2S8</accession>
<keyword evidence="2" id="KW-1003">Cell membrane</keyword>
<feature type="transmembrane region" description="Helical" evidence="8">
    <location>
        <begin position="355"/>
        <end position="374"/>
    </location>
</feature>
<keyword evidence="6 8" id="KW-1133">Transmembrane helix</keyword>
<dbReference type="InterPro" id="IPR038731">
    <property type="entry name" value="RgtA/B/C-like"/>
</dbReference>
<feature type="transmembrane region" description="Helical" evidence="8">
    <location>
        <begin position="12"/>
        <end position="35"/>
    </location>
</feature>
<gene>
    <name evidence="10" type="ORF">A2Y68_00325</name>
</gene>